<name>A0A017SJB9_ASPRC</name>
<dbReference type="OrthoDB" id="4227073at2759"/>
<protein>
    <submittedName>
        <fullName evidence="1">Uncharacterized protein</fullName>
    </submittedName>
</protein>
<dbReference type="EMBL" id="KK088417">
    <property type="protein sequence ID" value="EYE96861.1"/>
    <property type="molecule type" value="Genomic_DNA"/>
</dbReference>
<proteinExistence type="predicted"/>
<dbReference type="GeneID" id="63693529"/>
<dbReference type="AlphaFoldDB" id="A0A017SJB9"/>
<reference evidence="2" key="1">
    <citation type="journal article" date="2014" name="Nat. Commun.">
        <title>Genomic adaptations of the halophilic Dead Sea filamentous fungus Eurotium rubrum.</title>
        <authorList>
            <person name="Kis-Papo T."/>
            <person name="Weig A.R."/>
            <person name="Riley R."/>
            <person name="Persoh D."/>
            <person name="Salamov A."/>
            <person name="Sun H."/>
            <person name="Lipzen A."/>
            <person name="Wasser S.P."/>
            <person name="Rambold G."/>
            <person name="Grigoriev I.V."/>
            <person name="Nevo E."/>
        </authorList>
    </citation>
    <scope>NUCLEOTIDE SEQUENCE [LARGE SCALE GENOMIC DNA]</scope>
    <source>
        <strain evidence="2">CBS 135680</strain>
    </source>
</reference>
<dbReference type="RefSeq" id="XP_040640549.1">
    <property type="nucleotide sequence ID" value="XM_040778405.1"/>
</dbReference>
<evidence type="ECO:0000313" key="2">
    <source>
        <dbReference type="Proteomes" id="UP000019804"/>
    </source>
</evidence>
<dbReference type="STRING" id="1388766.A0A017SJB9"/>
<keyword evidence="2" id="KW-1185">Reference proteome</keyword>
<accession>A0A017SJB9</accession>
<dbReference type="Proteomes" id="UP000019804">
    <property type="component" value="Unassembled WGS sequence"/>
</dbReference>
<evidence type="ECO:0000313" key="1">
    <source>
        <dbReference type="EMBL" id="EYE96861.1"/>
    </source>
</evidence>
<organism evidence="1 2">
    <name type="scientific">Aspergillus ruber (strain CBS 135680)</name>
    <dbReference type="NCBI Taxonomy" id="1388766"/>
    <lineage>
        <taxon>Eukaryota</taxon>
        <taxon>Fungi</taxon>
        <taxon>Dikarya</taxon>
        <taxon>Ascomycota</taxon>
        <taxon>Pezizomycotina</taxon>
        <taxon>Eurotiomycetes</taxon>
        <taxon>Eurotiomycetidae</taxon>
        <taxon>Eurotiales</taxon>
        <taxon>Aspergillaceae</taxon>
        <taxon>Aspergillus</taxon>
        <taxon>Aspergillus subgen. Aspergillus</taxon>
    </lineage>
</organism>
<sequence>MPHFHHRRRHTWPYCGSPANSTPRYYTPIFQGPVQVPVAVPATPQAPHAPLNYHQFAVPLGTTDLSDQDDAASAGIVRPRYSFAQRFWFTPKGPIPVTNATLNTDTTSATSSQQVARPPLDKARSLFVLPTTSTVRTATGENTMVSYAVPSIPLTVYRPTVAVNKSQMGNGGYGYGYGYGYGHVPGGRKHHRRCHSERPRAWREPSASLWTLTEE</sequence>
<gene>
    <name evidence="1" type="ORF">EURHEDRAFT_341190</name>
</gene>
<dbReference type="HOGENOM" id="CLU_1305229_0_0_1"/>